<evidence type="ECO:0000313" key="2">
    <source>
        <dbReference type="EMBL" id="SCY41201.1"/>
    </source>
</evidence>
<dbReference type="RefSeq" id="WP_074462942.1">
    <property type="nucleotide sequence ID" value="NZ_FMUR01000016.1"/>
</dbReference>
<accession>A0A1G5FPU8</accession>
<dbReference type="PANTHER" id="PTHR43404">
    <property type="entry name" value="LIPOPOLYSACCHARIDE CHOLINEPHOSPHOTRANSFERASE LICD"/>
    <property type="match status" value="1"/>
</dbReference>
<dbReference type="EMBL" id="FMUR01000016">
    <property type="protein sequence ID" value="SCY41201.1"/>
    <property type="molecule type" value="Genomic_DNA"/>
</dbReference>
<dbReference type="InterPro" id="IPR052942">
    <property type="entry name" value="LPS_cholinephosphotransferase"/>
</dbReference>
<evidence type="ECO:0000313" key="3">
    <source>
        <dbReference type="Proteomes" id="UP000183047"/>
    </source>
</evidence>
<sequence>MNINNSEEKNIVPLDEISFPDSFFREEVRNGFYITTMMKRYWAGQLQMLSDIDKLCKKHGIKWFADYGTLLGAVRHGGYIPWDDDFDIYMLRDDYERFFEIAPKEMPSVYIFLSLRDIEEGYDNFLGRIVNCNTIDCSEDHLSQFSGCPYTVGVDIFPMDGVYNDEEKEKERLERAQKAILVHDAVDAADELGNLAKNIESLVIDIEKENHVHLRRGKKLKHEIQKLIEKIYMECPVSEADRVAMMPFYLQYGNHVYPKKFMNKSFEMEFENTLLQVPCCYDYKLALDYGNYMEIHKGGGMHEYPVYISQEKALAQKIGHNPFRYTFDSNEMLVSVRRYMEKMLVPQKEKDKKTILFLPCRAMWWDTMEGLWHKYVSEGHDVHVLPISFYDTNFQGEVGEMHDERALFPEYLNVEDFEKFDYAGVHPDAIVIQVPYDEWNSSLTVHEFFYSSNIINATDELIYVPCFDIDDPIDSEDKACRSIEILAEQPAVVNADKVLLKSEKQRELYLRKLIGFSGEETRAFWENKIEVSPYVGRDWQKRVQSDGLADDIKNAVCAHAENIDASGHGHDEKKSADEAAMKQAWSEFLGEYADRKAVVYYYTISTLMCRGEAAIDKFERVLDTFAETAKEGKLVAIFVPQDYLTANLDKAEDDVRERYLAFVEKVKNAEGVIWDEDNQSLEFIDMWDAYYGDTGVIAMECANRKIPVMLENVDI</sequence>
<dbReference type="Proteomes" id="UP000183047">
    <property type="component" value="Unassembled WGS sequence"/>
</dbReference>
<dbReference type="OrthoDB" id="9786100at2"/>
<dbReference type="GO" id="GO:0009100">
    <property type="term" value="P:glycoprotein metabolic process"/>
    <property type="evidence" value="ECO:0007669"/>
    <property type="project" value="UniProtKB-ARBA"/>
</dbReference>
<name>A0A1G5FPU8_9FIRM</name>
<protein>
    <submittedName>
        <fullName evidence="2">Phosphorylcholine metabolism protein LicD</fullName>
    </submittedName>
</protein>
<proteinExistence type="predicted"/>
<feature type="domain" description="LicD/FKTN/FKRP nucleotidyltransferase" evidence="1">
    <location>
        <begin position="56"/>
        <end position="290"/>
    </location>
</feature>
<dbReference type="PANTHER" id="PTHR43404:SF2">
    <property type="entry name" value="LIPOPOLYSACCHARIDE CHOLINEPHOSPHOTRANSFERASE LICD"/>
    <property type="match status" value="1"/>
</dbReference>
<dbReference type="InterPro" id="IPR007074">
    <property type="entry name" value="LicD/FKTN/FKRP_NTP_transf"/>
</dbReference>
<gene>
    <name evidence="2" type="ORF">SAMN02910451_02484</name>
</gene>
<keyword evidence="3" id="KW-1185">Reference proteome</keyword>
<dbReference type="Pfam" id="PF04991">
    <property type="entry name" value="LicD"/>
    <property type="match status" value="1"/>
</dbReference>
<organism evidence="2 3">
    <name type="scientific">Butyrivibrio hungatei</name>
    <dbReference type="NCBI Taxonomy" id="185008"/>
    <lineage>
        <taxon>Bacteria</taxon>
        <taxon>Bacillati</taxon>
        <taxon>Bacillota</taxon>
        <taxon>Clostridia</taxon>
        <taxon>Lachnospirales</taxon>
        <taxon>Lachnospiraceae</taxon>
        <taxon>Butyrivibrio</taxon>
    </lineage>
</organism>
<evidence type="ECO:0000259" key="1">
    <source>
        <dbReference type="Pfam" id="PF04991"/>
    </source>
</evidence>
<dbReference type="AlphaFoldDB" id="A0A1G5FPU8"/>
<reference evidence="3" key="1">
    <citation type="submission" date="2016-10" db="EMBL/GenBank/DDBJ databases">
        <authorList>
            <person name="Varghese N."/>
            <person name="Submissions S."/>
        </authorList>
    </citation>
    <scope>NUCLEOTIDE SEQUENCE [LARGE SCALE GENOMIC DNA]</scope>
    <source>
        <strain evidence="3">XBD2006</strain>
    </source>
</reference>